<dbReference type="EMBL" id="LN899824">
    <property type="protein sequence ID" value="CUV27630.1"/>
    <property type="molecule type" value="Genomic_DNA"/>
</dbReference>
<sequence>MRSAQSYAPGDAHALANDVSRVAYRANRMLIRRLPPSNRQTVEDGYQIVSAPASAATRGRQRPAPGARLTGSGQRPAPPNASGLRLAHATARHSAPADRVPMVTPPQKRMARSAMTSTPSATARLTPSHYDLLVYRNRERIS</sequence>
<evidence type="ECO:0000256" key="1">
    <source>
        <dbReference type="SAM" id="MobiDB-lite"/>
    </source>
</evidence>
<accession>A0A0S4UZQ4</accession>
<reference evidence="2" key="1">
    <citation type="submission" date="2015-10" db="EMBL/GenBank/DDBJ databases">
        <authorList>
            <person name="Gilbert D.G."/>
        </authorList>
    </citation>
    <scope>NUCLEOTIDE SEQUENCE</scope>
    <source>
        <strain evidence="2">Phyl III-seqv23</strain>
    </source>
</reference>
<protein>
    <submittedName>
        <fullName evidence="2">Uncharacterized protein</fullName>
    </submittedName>
</protein>
<feature type="region of interest" description="Disordered" evidence="1">
    <location>
        <begin position="34"/>
        <end position="122"/>
    </location>
</feature>
<organism evidence="2">
    <name type="scientific">Ralstonia solanacearum</name>
    <name type="common">Pseudomonas solanacearum</name>
    <dbReference type="NCBI Taxonomy" id="305"/>
    <lineage>
        <taxon>Bacteria</taxon>
        <taxon>Pseudomonadati</taxon>
        <taxon>Pseudomonadota</taxon>
        <taxon>Betaproteobacteria</taxon>
        <taxon>Burkholderiales</taxon>
        <taxon>Burkholderiaceae</taxon>
        <taxon>Ralstonia</taxon>
        <taxon>Ralstonia solanacearum species complex</taxon>
    </lineage>
</organism>
<gene>
    <name evidence="2" type="ORF">RUN1985_v1_90015</name>
</gene>
<proteinExistence type="predicted"/>
<name>A0A0S4UZQ4_RALSL</name>
<evidence type="ECO:0000313" key="2">
    <source>
        <dbReference type="EMBL" id="CUV27630.1"/>
    </source>
</evidence>
<dbReference type="AlphaFoldDB" id="A0A0S4UZQ4"/>